<evidence type="ECO:0000313" key="1">
    <source>
        <dbReference type="EMBL" id="SPQ21132.1"/>
    </source>
</evidence>
<dbReference type="AlphaFoldDB" id="A0A3S5CWJ5"/>
<evidence type="ECO:0000313" key="2">
    <source>
        <dbReference type="Proteomes" id="UP000289323"/>
    </source>
</evidence>
<organism evidence="1 2">
    <name type="scientific">Thermothielavioides terrestris</name>
    <dbReference type="NCBI Taxonomy" id="2587410"/>
    <lineage>
        <taxon>Eukaryota</taxon>
        <taxon>Fungi</taxon>
        <taxon>Dikarya</taxon>
        <taxon>Ascomycota</taxon>
        <taxon>Pezizomycotina</taxon>
        <taxon>Sordariomycetes</taxon>
        <taxon>Sordariomycetidae</taxon>
        <taxon>Sordariales</taxon>
        <taxon>Chaetomiaceae</taxon>
        <taxon>Thermothielavioides</taxon>
    </lineage>
</organism>
<dbReference type="EMBL" id="OUUZ01000008">
    <property type="protein sequence ID" value="SPQ21132.1"/>
    <property type="molecule type" value="Genomic_DNA"/>
</dbReference>
<protein>
    <submittedName>
        <fullName evidence="1">D907b334-cee1-417b-925e-7359c5931177</fullName>
    </submittedName>
</protein>
<sequence length="60" mass="6436">MLILREVNEGLDLSTSEQQLLTPAVIGLPKNTRGAPNSGSSLMLGLGRQRVAQRLHLGEV</sequence>
<gene>
    <name evidence="1" type="ORF">TT172_LOCUS3551</name>
</gene>
<dbReference type="Proteomes" id="UP000289323">
    <property type="component" value="Unassembled WGS sequence"/>
</dbReference>
<reference evidence="1 2" key="1">
    <citation type="submission" date="2018-04" db="EMBL/GenBank/DDBJ databases">
        <authorList>
            <person name="Huttner S."/>
            <person name="Dainat J."/>
        </authorList>
    </citation>
    <scope>NUCLEOTIDE SEQUENCE [LARGE SCALE GENOMIC DNA]</scope>
</reference>
<proteinExistence type="predicted"/>
<accession>A0A3S5CWJ5</accession>
<name>A0A3S5CWJ5_9PEZI</name>